<protein>
    <submittedName>
        <fullName evidence="1">Uncharacterized protein</fullName>
    </submittedName>
</protein>
<keyword evidence="2" id="KW-1185">Reference proteome</keyword>
<reference evidence="1 2" key="1">
    <citation type="journal article" date="2006" name="Science">
        <title>The genome of black cottonwood, Populus trichocarpa (Torr. &amp; Gray).</title>
        <authorList>
            <person name="Tuskan G.A."/>
            <person name="Difazio S."/>
            <person name="Jansson S."/>
            <person name="Bohlmann J."/>
            <person name="Grigoriev I."/>
            <person name="Hellsten U."/>
            <person name="Putnam N."/>
            <person name="Ralph S."/>
            <person name="Rombauts S."/>
            <person name="Salamov A."/>
            <person name="Schein J."/>
            <person name="Sterck L."/>
            <person name="Aerts A."/>
            <person name="Bhalerao R.R."/>
            <person name="Bhalerao R.P."/>
            <person name="Blaudez D."/>
            <person name="Boerjan W."/>
            <person name="Brun A."/>
            <person name="Brunner A."/>
            <person name="Busov V."/>
            <person name="Campbell M."/>
            <person name="Carlson J."/>
            <person name="Chalot M."/>
            <person name="Chapman J."/>
            <person name="Chen G.L."/>
            <person name="Cooper D."/>
            <person name="Coutinho P.M."/>
            <person name="Couturier J."/>
            <person name="Covert S."/>
            <person name="Cronk Q."/>
            <person name="Cunningham R."/>
            <person name="Davis J."/>
            <person name="Degroeve S."/>
            <person name="Dejardin A."/>
            <person name="Depamphilis C."/>
            <person name="Detter J."/>
            <person name="Dirks B."/>
            <person name="Dubchak I."/>
            <person name="Duplessis S."/>
            <person name="Ehlting J."/>
            <person name="Ellis B."/>
            <person name="Gendler K."/>
            <person name="Goodstein D."/>
            <person name="Gribskov M."/>
            <person name="Grimwood J."/>
            <person name="Groover A."/>
            <person name="Gunter L."/>
            <person name="Hamberger B."/>
            <person name="Heinze B."/>
            <person name="Helariutta Y."/>
            <person name="Henrissat B."/>
            <person name="Holligan D."/>
            <person name="Holt R."/>
            <person name="Huang W."/>
            <person name="Islam-Faridi N."/>
            <person name="Jones S."/>
            <person name="Jones-Rhoades M."/>
            <person name="Jorgensen R."/>
            <person name="Joshi C."/>
            <person name="Kangasjarvi J."/>
            <person name="Karlsson J."/>
            <person name="Kelleher C."/>
            <person name="Kirkpatrick R."/>
            <person name="Kirst M."/>
            <person name="Kohler A."/>
            <person name="Kalluri U."/>
            <person name="Larimer F."/>
            <person name="Leebens-Mack J."/>
            <person name="Leple J.C."/>
            <person name="Locascio P."/>
            <person name="Lou Y."/>
            <person name="Lucas S."/>
            <person name="Martin F."/>
            <person name="Montanini B."/>
            <person name="Napoli C."/>
            <person name="Nelson D.R."/>
            <person name="Nelson C."/>
            <person name="Nieminen K."/>
            <person name="Nilsson O."/>
            <person name="Pereda V."/>
            <person name="Peter G."/>
            <person name="Philippe R."/>
            <person name="Pilate G."/>
            <person name="Poliakov A."/>
            <person name="Razumovskaya J."/>
            <person name="Richardson P."/>
            <person name="Rinaldi C."/>
            <person name="Ritland K."/>
            <person name="Rouze P."/>
            <person name="Ryaboy D."/>
            <person name="Schmutz J."/>
            <person name="Schrader J."/>
            <person name="Segerman B."/>
            <person name="Shin H."/>
            <person name="Siddiqui A."/>
            <person name="Sterky F."/>
            <person name="Terry A."/>
            <person name="Tsai C.J."/>
            <person name="Uberbacher E."/>
            <person name="Unneberg P."/>
            <person name="Vahala J."/>
            <person name="Wall K."/>
            <person name="Wessler S."/>
            <person name="Yang G."/>
            <person name="Yin T."/>
            <person name="Douglas C."/>
            <person name="Marra M."/>
            <person name="Sandberg G."/>
            <person name="Van de Peer Y."/>
            <person name="Rokhsar D."/>
        </authorList>
    </citation>
    <scope>NUCLEOTIDE SEQUENCE [LARGE SCALE GENOMIC DNA]</scope>
    <source>
        <strain evidence="2">cv. Nisqually</strain>
    </source>
</reference>
<evidence type="ECO:0000313" key="2">
    <source>
        <dbReference type="Proteomes" id="UP000006729"/>
    </source>
</evidence>
<dbReference type="AlphaFoldDB" id="A0A3N7F9E5"/>
<dbReference type="EMBL" id="CM009296">
    <property type="protein sequence ID" value="RQO92492.1"/>
    <property type="molecule type" value="Genomic_DNA"/>
</dbReference>
<name>A0A3N7F9E5_POPTR</name>
<proteinExistence type="predicted"/>
<dbReference type="InParanoid" id="A0A3N7F9E5"/>
<dbReference type="Proteomes" id="UP000006729">
    <property type="component" value="Chromosome 7"/>
</dbReference>
<evidence type="ECO:0000313" key="1">
    <source>
        <dbReference type="EMBL" id="RQO92492.1"/>
    </source>
</evidence>
<sequence>MKNWAFRFFLTFSLPLALQKHLSLVFNVFYSISFLYRSIHSISNFQPLEINLQLWH</sequence>
<accession>A0A3N7F9E5</accession>
<organism evidence="1 2">
    <name type="scientific">Populus trichocarpa</name>
    <name type="common">Western balsam poplar</name>
    <name type="synonym">Populus balsamifera subsp. trichocarpa</name>
    <dbReference type="NCBI Taxonomy" id="3694"/>
    <lineage>
        <taxon>Eukaryota</taxon>
        <taxon>Viridiplantae</taxon>
        <taxon>Streptophyta</taxon>
        <taxon>Embryophyta</taxon>
        <taxon>Tracheophyta</taxon>
        <taxon>Spermatophyta</taxon>
        <taxon>Magnoliopsida</taxon>
        <taxon>eudicotyledons</taxon>
        <taxon>Gunneridae</taxon>
        <taxon>Pentapetalae</taxon>
        <taxon>rosids</taxon>
        <taxon>fabids</taxon>
        <taxon>Malpighiales</taxon>
        <taxon>Salicaceae</taxon>
        <taxon>Saliceae</taxon>
        <taxon>Populus</taxon>
    </lineage>
</organism>
<gene>
    <name evidence="1" type="ORF">POPTR_007G043750</name>
</gene>